<dbReference type="RefSeq" id="WP_110988887.1">
    <property type="nucleotide sequence ID" value="NZ_CAWNWM010000033.1"/>
</dbReference>
<dbReference type="InterPro" id="IPR003115">
    <property type="entry name" value="ParB_N"/>
</dbReference>
<evidence type="ECO:0000256" key="1">
    <source>
        <dbReference type="SAM" id="MobiDB-lite"/>
    </source>
</evidence>
<accession>A0A2W1JHE0</accession>
<evidence type="ECO:0000313" key="4">
    <source>
        <dbReference type="Proteomes" id="UP000248857"/>
    </source>
</evidence>
<dbReference type="AlphaFoldDB" id="A0A2W1JHE0"/>
<dbReference type="OrthoDB" id="569300at2"/>
<dbReference type="EMBL" id="PQWO01000033">
    <property type="protein sequence ID" value="PZD70562.1"/>
    <property type="molecule type" value="Genomic_DNA"/>
</dbReference>
<evidence type="ECO:0000313" key="3">
    <source>
        <dbReference type="EMBL" id="PZD70562.1"/>
    </source>
</evidence>
<name>A0A2W1JHE0_9CYAN</name>
<comment type="caution">
    <text evidence="3">The sequence shown here is derived from an EMBL/GenBank/DDBJ whole genome shotgun (WGS) entry which is preliminary data.</text>
</comment>
<dbReference type="Pfam" id="PF02195">
    <property type="entry name" value="ParB_N"/>
    <property type="match status" value="1"/>
</dbReference>
<organism evidence="3 4">
    <name type="scientific">Acaryochloris thomasi RCC1774</name>
    <dbReference type="NCBI Taxonomy" id="1764569"/>
    <lineage>
        <taxon>Bacteria</taxon>
        <taxon>Bacillati</taxon>
        <taxon>Cyanobacteriota</taxon>
        <taxon>Cyanophyceae</taxon>
        <taxon>Acaryochloridales</taxon>
        <taxon>Acaryochloridaceae</taxon>
        <taxon>Acaryochloris</taxon>
        <taxon>Acaryochloris thomasi</taxon>
    </lineage>
</organism>
<proteinExistence type="predicted"/>
<feature type="domain" description="ParB-like N-terminal" evidence="2">
    <location>
        <begin position="17"/>
        <end position="103"/>
    </location>
</feature>
<feature type="region of interest" description="Disordered" evidence="1">
    <location>
        <begin position="1"/>
        <end position="20"/>
    </location>
</feature>
<feature type="region of interest" description="Disordered" evidence="1">
    <location>
        <begin position="163"/>
        <end position="218"/>
    </location>
</feature>
<dbReference type="InterPro" id="IPR036086">
    <property type="entry name" value="ParB/Sulfiredoxin_sf"/>
</dbReference>
<dbReference type="Proteomes" id="UP000248857">
    <property type="component" value="Unassembled WGS sequence"/>
</dbReference>
<gene>
    <name evidence="3" type="ORF">C1752_10569</name>
</gene>
<keyword evidence="4" id="KW-1185">Reference proteome</keyword>
<reference evidence="3 4" key="1">
    <citation type="journal article" date="2018" name="Sci. Rep.">
        <title>A novel species of the marine cyanobacterium Acaryochloris with a unique pigment content and lifestyle.</title>
        <authorList>
            <person name="Partensky F."/>
            <person name="Six C."/>
            <person name="Ratin M."/>
            <person name="Garczarek L."/>
            <person name="Vaulot D."/>
            <person name="Probert I."/>
            <person name="Calteau A."/>
            <person name="Gourvil P."/>
            <person name="Marie D."/>
            <person name="Grebert T."/>
            <person name="Bouchier C."/>
            <person name="Le Panse S."/>
            <person name="Gachenot M."/>
            <person name="Rodriguez F."/>
            <person name="Garrido J.L."/>
        </authorList>
    </citation>
    <scope>NUCLEOTIDE SEQUENCE [LARGE SCALE GENOMIC DNA]</scope>
    <source>
        <strain evidence="3 4">RCC1774</strain>
    </source>
</reference>
<dbReference type="Gene3D" id="3.90.1530.10">
    <property type="entry name" value="Conserved hypothetical protein from pyrococcus furiosus pfu- 392566-001, ParB domain"/>
    <property type="match status" value="1"/>
</dbReference>
<evidence type="ECO:0000259" key="2">
    <source>
        <dbReference type="Pfam" id="PF02195"/>
    </source>
</evidence>
<sequence>MAINKSLKKQSSPSRHKTVEDVEIQKIRRDGGTQPRARLDEGTVHSYAESISDGDEFPPITLFYDGESYWLADGFHRVQAHIEACKETIAAEVRSGTRRDAVLYCVGANATHGLRRSNADKRRAVETLLNDPEWHKWSNNEIASRSNVSHTFVRNVRDEMSNEGSASSLEDLDAAPESRFARRGGTTYTVQTKRIGQSAGTPLGRQRKKKKPIVEPEPEPVLNKLKKVASGEIWSLGKHHKLYCGSHSSQKFQSLLPNEIALLLVFPSEPTEWLPRMPQQAKSALMWYTPYGEDMHLETLRNVVSNCVTASTDADDNVIVLNLPDPSLFLLFDELQCKCYCAEPNPQRCTDAITAWSVTQQSVQKR</sequence>
<protein>
    <recommendedName>
        <fullName evidence="2">ParB-like N-terminal domain-containing protein</fullName>
    </recommendedName>
</protein>
<feature type="compositionally biased region" description="Polar residues" evidence="1">
    <location>
        <begin position="186"/>
        <end position="200"/>
    </location>
</feature>
<dbReference type="SUPFAM" id="SSF110849">
    <property type="entry name" value="ParB/Sulfiredoxin"/>
    <property type="match status" value="1"/>
</dbReference>